<protein>
    <submittedName>
        <fullName evidence="1">Uncharacterized protein</fullName>
    </submittedName>
</protein>
<reference evidence="1" key="1">
    <citation type="submission" date="2021-02" db="EMBL/GenBank/DDBJ databases">
        <authorList>
            <person name="Nieuwenhuis M."/>
            <person name="Van De Peppel L.J.J."/>
        </authorList>
    </citation>
    <scope>NUCLEOTIDE SEQUENCE</scope>
    <source>
        <strain evidence="1">D49</strain>
    </source>
</reference>
<sequence>MARKALSQTKKAQIDQEKHDLLMARAVIRYQQELAKPDSEKRDGLQKVCQIVSDEYYRDTKQRVVLNYTTLQNLAKGGRTKA</sequence>
<comment type="caution">
    <text evidence="1">The sequence shown here is derived from an EMBL/GenBank/DDBJ whole genome shotgun (WGS) entry which is preliminary data.</text>
</comment>
<accession>A0A9P7K0Z5</accession>
<dbReference type="AlphaFoldDB" id="A0A9P7K0Z5"/>
<proteinExistence type="predicted"/>
<dbReference type="OrthoDB" id="3040811at2759"/>
<evidence type="ECO:0000313" key="2">
    <source>
        <dbReference type="Proteomes" id="UP000717328"/>
    </source>
</evidence>
<dbReference type="EMBL" id="JABCKI010008728">
    <property type="protein sequence ID" value="KAG5633206.1"/>
    <property type="molecule type" value="Genomic_DNA"/>
</dbReference>
<keyword evidence="2" id="KW-1185">Reference proteome</keyword>
<organism evidence="1 2">
    <name type="scientific">Sphagnurus paluster</name>
    <dbReference type="NCBI Taxonomy" id="117069"/>
    <lineage>
        <taxon>Eukaryota</taxon>
        <taxon>Fungi</taxon>
        <taxon>Dikarya</taxon>
        <taxon>Basidiomycota</taxon>
        <taxon>Agaricomycotina</taxon>
        <taxon>Agaricomycetes</taxon>
        <taxon>Agaricomycetidae</taxon>
        <taxon>Agaricales</taxon>
        <taxon>Tricholomatineae</taxon>
        <taxon>Lyophyllaceae</taxon>
        <taxon>Sphagnurus</taxon>
    </lineage>
</organism>
<dbReference type="Proteomes" id="UP000717328">
    <property type="component" value="Unassembled WGS sequence"/>
</dbReference>
<name>A0A9P7K0Z5_9AGAR</name>
<gene>
    <name evidence="1" type="ORF">H0H81_009971</name>
</gene>
<reference evidence="1" key="2">
    <citation type="submission" date="2021-10" db="EMBL/GenBank/DDBJ databases">
        <title>Phylogenomics reveals ancestral predisposition of the termite-cultivated fungus Termitomyces towards a domesticated lifestyle.</title>
        <authorList>
            <person name="Auxier B."/>
            <person name="Grum-Grzhimaylo A."/>
            <person name="Cardenas M.E."/>
            <person name="Lodge J.D."/>
            <person name="Laessoe T."/>
            <person name="Pedersen O."/>
            <person name="Smith M.E."/>
            <person name="Kuyper T.W."/>
            <person name="Franco-Molano E.A."/>
            <person name="Baroni T.J."/>
            <person name="Aanen D.K."/>
        </authorList>
    </citation>
    <scope>NUCLEOTIDE SEQUENCE</scope>
    <source>
        <strain evidence="1">D49</strain>
    </source>
</reference>
<evidence type="ECO:0000313" key="1">
    <source>
        <dbReference type="EMBL" id="KAG5633206.1"/>
    </source>
</evidence>